<comment type="similarity">
    <text evidence="1">Belongs to the protein disulfide isomerase family.</text>
</comment>
<evidence type="ECO:0000256" key="1">
    <source>
        <dbReference type="ARBA" id="ARBA00006347"/>
    </source>
</evidence>
<feature type="domain" description="Thioredoxin" evidence="4">
    <location>
        <begin position="259"/>
        <end position="381"/>
    </location>
</feature>
<dbReference type="PANTHER" id="PTHR45672">
    <property type="entry name" value="PROTEIN DISULFIDE-ISOMERASE C17H9.14C-RELATED"/>
    <property type="match status" value="1"/>
</dbReference>
<organism evidence="5 6">
    <name type="scientific">Polyplax serrata</name>
    <name type="common">Common mouse louse</name>
    <dbReference type="NCBI Taxonomy" id="468196"/>
    <lineage>
        <taxon>Eukaryota</taxon>
        <taxon>Metazoa</taxon>
        <taxon>Ecdysozoa</taxon>
        <taxon>Arthropoda</taxon>
        <taxon>Hexapoda</taxon>
        <taxon>Insecta</taxon>
        <taxon>Pterygota</taxon>
        <taxon>Neoptera</taxon>
        <taxon>Paraneoptera</taxon>
        <taxon>Psocodea</taxon>
        <taxon>Troctomorpha</taxon>
        <taxon>Phthiraptera</taxon>
        <taxon>Anoplura</taxon>
        <taxon>Polyplacidae</taxon>
        <taxon>Polyplax</taxon>
    </lineage>
</organism>
<feature type="signal peptide" evidence="3">
    <location>
        <begin position="1"/>
        <end position="21"/>
    </location>
</feature>
<feature type="chain" id="PRO_5045562970" description="Thioredoxin domain-containing protein" evidence="3">
    <location>
        <begin position="22"/>
        <end position="681"/>
    </location>
</feature>
<name>A0ABR1AE29_POLSC</name>
<evidence type="ECO:0000313" key="6">
    <source>
        <dbReference type="Proteomes" id="UP001359485"/>
    </source>
</evidence>
<dbReference type="EMBL" id="JAWJWF010000051">
    <property type="protein sequence ID" value="KAK6617519.1"/>
    <property type="molecule type" value="Genomic_DNA"/>
</dbReference>
<keyword evidence="3" id="KW-0732">Signal</keyword>
<dbReference type="InterPro" id="IPR051063">
    <property type="entry name" value="PDI"/>
</dbReference>
<feature type="region of interest" description="Disordered" evidence="2">
    <location>
        <begin position="537"/>
        <end position="556"/>
    </location>
</feature>
<gene>
    <name evidence="5" type="ORF">RUM44_005107</name>
</gene>
<dbReference type="PANTHER" id="PTHR45672:SF2">
    <property type="entry name" value="PROTEIN DISULFIDE-ISOMERASE A5"/>
    <property type="match status" value="1"/>
</dbReference>
<dbReference type="PROSITE" id="PS51352">
    <property type="entry name" value="THIOREDOXIN_2"/>
    <property type="match status" value="3"/>
</dbReference>
<dbReference type="Proteomes" id="UP001359485">
    <property type="component" value="Unassembled WGS sequence"/>
</dbReference>
<dbReference type="InterPro" id="IPR013766">
    <property type="entry name" value="Thioredoxin_domain"/>
</dbReference>
<sequence length="681" mass="77864">MNVIQKIISLFVLSFFTILFCQVPCHVDAKNSQKNVITSIVDIKDFKKLLRTKNNILTLFINYPKENLNVVKVFEDTAELIKGQGTMVLTDCSGEAKKLCKKLKVNPDPYVIKHYKDGDFHKNYDRKITMSSMLNFMRDPTGDIPWDEDSAATGIVHIPDPTSLTKLLRKEMGPLMIMFYAPWCGFCKQLKPEYAAAANELKGHSILAAIDVNKPENIAVRNKYNITGFPTLIYFENGVKMFNYEGENKKDGLVAFMKNPSSVPIKPVEVEWSESENDVEHLTDKTFEETVKSSKSILVMFYAPWCGHCKRLKPEYEKAAEKLKKIKSTAIMAALDATKETKTAKKFNVNGYPTMKYFENGDFQYDVNFREEKELLNFMKDPKMPLPPPPPEKPWTEEDSEVNHLAVETFKPFLRKRKHAIVMFYAPWCGHCKKAKPEFTAAADAFKDDSKVAFAAVDCTTQQAVCSAYNVKGYPTIKVFHYLNKEPVVDYTGGRTENDFISYMKKFSPKTDTEQILENNTIKSESKGEEKIIHKGTNEKESKEKNENVSKVKSEGGQDWSKFENSDLVLHISDSNFKKITREHDFLLILFYKDGAKESASLKKEYSLAALMVENRKLKGKLAACDALENKNIISVRKINAYPTIHFYRKGVFHSAYSGKFIASDIFNYFKNFQSKLKDEL</sequence>
<reference evidence="5 6" key="1">
    <citation type="submission" date="2023-09" db="EMBL/GenBank/DDBJ databases">
        <title>Genomes of two closely related lineages of the louse Polyplax serrata with different host specificities.</title>
        <authorList>
            <person name="Martinu J."/>
            <person name="Tarabai H."/>
            <person name="Stefka J."/>
            <person name="Hypsa V."/>
        </authorList>
    </citation>
    <scope>NUCLEOTIDE SEQUENCE [LARGE SCALE GENOMIC DNA]</scope>
    <source>
        <strain evidence="5">98ZLc_SE</strain>
    </source>
</reference>
<protein>
    <recommendedName>
        <fullName evidence="4">Thioredoxin domain-containing protein</fullName>
    </recommendedName>
</protein>
<dbReference type="SUPFAM" id="SSF52833">
    <property type="entry name" value="Thioredoxin-like"/>
    <property type="match status" value="4"/>
</dbReference>
<dbReference type="InterPro" id="IPR036249">
    <property type="entry name" value="Thioredoxin-like_sf"/>
</dbReference>
<dbReference type="Pfam" id="PF00085">
    <property type="entry name" value="Thioredoxin"/>
    <property type="match status" value="4"/>
</dbReference>
<evidence type="ECO:0000313" key="5">
    <source>
        <dbReference type="EMBL" id="KAK6617519.1"/>
    </source>
</evidence>
<feature type="domain" description="Thioredoxin" evidence="4">
    <location>
        <begin position="133"/>
        <end position="258"/>
    </location>
</feature>
<accession>A0ABR1AE29</accession>
<evidence type="ECO:0000259" key="4">
    <source>
        <dbReference type="PROSITE" id="PS51352"/>
    </source>
</evidence>
<feature type="domain" description="Thioredoxin" evidence="4">
    <location>
        <begin position="382"/>
        <end position="509"/>
    </location>
</feature>
<dbReference type="CDD" id="cd02997">
    <property type="entry name" value="PDI_a_PDIR"/>
    <property type="match status" value="1"/>
</dbReference>
<dbReference type="PRINTS" id="PR00421">
    <property type="entry name" value="THIOREDOXIN"/>
</dbReference>
<dbReference type="InterPro" id="IPR017937">
    <property type="entry name" value="Thioredoxin_CS"/>
</dbReference>
<evidence type="ECO:0000256" key="3">
    <source>
        <dbReference type="SAM" id="SignalP"/>
    </source>
</evidence>
<keyword evidence="6" id="KW-1185">Reference proteome</keyword>
<dbReference type="InterPro" id="IPR046374">
    <property type="entry name" value="PDI_a_PDIR"/>
</dbReference>
<proteinExistence type="inferred from homology"/>
<comment type="caution">
    <text evidence="5">The sequence shown here is derived from an EMBL/GenBank/DDBJ whole genome shotgun (WGS) entry which is preliminary data.</text>
</comment>
<evidence type="ECO:0000256" key="2">
    <source>
        <dbReference type="SAM" id="MobiDB-lite"/>
    </source>
</evidence>
<dbReference type="PROSITE" id="PS00194">
    <property type="entry name" value="THIOREDOXIN_1"/>
    <property type="match status" value="1"/>
</dbReference>
<dbReference type="Gene3D" id="3.40.30.10">
    <property type="entry name" value="Glutaredoxin"/>
    <property type="match status" value="5"/>
</dbReference>